<evidence type="ECO:0000259" key="7">
    <source>
        <dbReference type="PROSITE" id="PS51294"/>
    </source>
</evidence>
<evidence type="ECO:0000313" key="9">
    <source>
        <dbReference type="Proteomes" id="UP000032180"/>
    </source>
</evidence>
<dbReference type="InterPro" id="IPR001005">
    <property type="entry name" value="SANT/Myb"/>
</dbReference>
<dbReference type="Proteomes" id="UP000032180">
    <property type="component" value="Chromosome 6"/>
</dbReference>
<feature type="domain" description="HTH myb-type" evidence="7">
    <location>
        <begin position="162"/>
        <end position="214"/>
    </location>
</feature>
<dbReference type="InterPro" id="IPR017884">
    <property type="entry name" value="SANT_dom"/>
</dbReference>
<dbReference type="NCBIfam" id="TIGR01557">
    <property type="entry name" value="myb_SHAQKYF"/>
    <property type="match status" value="1"/>
</dbReference>
<feature type="domain" description="SANT" evidence="6">
    <location>
        <begin position="166"/>
        <end position="214"/>
    </location>
</feature>
<dbReference type="InterPro" id="IPR009057">
    <property type="entry name" value="Homeodomain-like_sf"/>
</dbReference>
<dbReference type="InterPro" id="IPR017930">
    <property type="entry name" value="Myb_dom"/>
</dbReference>
<evidence type="ECO:0000313" key="8">
    <source>
        <dbReference type="EnsemblPlants" id="LPERR06G04370.1"/>
    </source>
</evidence>
<dbReference type="HOGENOM" id="CLU_049252_1_0_1"/>
<dbReference type="eggNOG" id="KOG0724">
    <property type="taxonomic scope" value="Eukaryota"/>
</dbReference>
<dbReference type="EnsemblPlants" id="LPERR06G04370.1">
    <property type="protein sequence ID" value="LPERR06G04370.1"/>
    <property type="gene ID" value="LPERR06G04370"/>
</dbReference>
<evidence type="ECO:0000259" key="6">
    <source>
        <dbReference type="PROSITE" id="PS51293"/>
    </source>
</evidence>
<evidence type="ECO:0000259" key="5">
    <source>
        <dbReference type="PROSITE" id="PS50090"/>
    </source>
</evidence>
<evidence type="ECO:0000256" key="3">
    <source>
        <dbReference type="ARBA" id="ARBA00023163"/>
    </source>
</evidence>
<dbReference type="PROSITE" id="PS51293">
    <property type="entry name" value="SANT"/>
    <property type="match status" value="1"/>
</dbReference>
<dbReference type="STRING" id="77586.A0A0D9WMF5"/>
<dbReference type="SMART" id="SM00717">
    <property type="entry name" value="SANT"/>
    <property type="match status" value="1"/>
</dbReference>
<sequence length="404" mass="44466">MDPMFSGMEWTAVEEGEARSAVSRLNNHVDVVGAGNGNNDTRHDRIVRELEALFPWMTKNQVIDSYVDTVVDMMTVPTLPYNVGVVTHKNSEHMKDNFGMLPREDPMNSVDLSMNNYNSMVFGDASMGDTVEQASPMPMVVNGNNVVNQGSSCQLAAPNIGKSRFWTTDEHKMFLRGVKYYGRGDWKNISKFFVPSKTSVQVSSHAQKFFRRLERIDKKQRYSINDVGLNDAELENPLDNNNYGGWQALAFAGGHLQPTGGYGTVGRAAPPAKSTSSVVAMNNVAQFWAPLLYNSRTQQHFTQMQMLPQQAWNDQQMMGTAPLAPMEGAAAWNAAPIDGGAEWKNQQMMGAAAAPMEGAADNFAPAGGAVDNFVPADGEGYYQQEQGGGYDVPSEPWMMNNNMF</sequence>
<dbReference type="SUPFAM" id="SSF46689">
    <property type="entry name" value="Homeodomain-like"/>
    <property type="match status" value="1"/>
</dbReference>
<dbReference type="Gramene" id="LPERR06G04370.1">
    <property type="protein sequence ID" value="LPERR06G04370.1"/>
    <property type="gene ID" value="LPERR06G04370"/>
</dbReference>
<dbReference type="PANTHER" id="PTHR44042:SF11">
    <property type="entry name" value="OS06G0173800 PROTEIN"/>
    <property type="match status" value="1"/>
</dbReference>
<dbReference type="InterPro" id="IPR006447">
    <property type="entry name" value="Myb_dom_plants"/>
</dbReference>
<keyword evidence="9" id="KW-1185">Reference proteome</keyword>
<evidence type="ECO:0000256" key="2">
    <source>
        <dbReference type="ARBA" id="ARBA00023125"/>
    </source>
</evidence>
<proteinExistence type="predicted"/>
<keyword evidence="1" id="KW-0805">Transcription regulation</keyword>
<evidence type="ECO:0000256" key="1">
    <source>
        <dbReference type="ARBA" id="ARBA00023015"/>
    </source>
</evidence>
<organism evidence="8 9">
    <name type="scientific">Leersia perrieri</name>
    <dbReference type="NCBI Taxonomy" id="77586"/>
    <lineage>
        <taxon>Eukaryota</taxon>
        <taxon>Viridiplantae</taxon>
        <taxon>Streptophyta</taxon>
        <taxon>Embryophyta</taxon>
        <taxon>Tracheophyta</taxon>
        <taxon>Spermatophyta</taxon>
        <taxon>Magnoliopsida</taxon>
        <taxon>Liliopsida</taxon>
        <taxon>Poales</taxon>
        <taxon>Poaceae</taxon>
        <taxon>BOP clade</taxon>
        <taxon>Oryzoideae</taxon>
        <taxon>Oryzeae</taxon>
        <taxon>Oryzinae</taxon>
        <taxon>Leersia</taxon>
    </lineage>
</organism>
<dbReference type="PROSITE" id="PS50090">
    <property type="entry name" value="MYB_LIKE"/>
    <property type="match status" value="1"/>
</dbReference>
<accession>A0A0D9WMF5</accession>
<dbReference type="Pfam" id="PF00249">
    <property type="entry name" value="Myb_DNA-binding"/>
    <property type="match status" value="1"/>
</dbReference>
<dbReference type="CDD" id="cd00167">
    <property type="entry name" value="SANT"/>
    <property type="match status" value="1"/>
</dbReference>
<protein>
    <submittedName>
        <fullName evidence="8">Uncharacterized protein</fullName>
    </submittedName>
</protein>
<dbReference type="Pfam" id="PF23671">
    <property type="entry name" value="HTH_70"/>
    <property type="match status" value="1"/>
</dbReference>
<keyword evidence="2" id="KW-0238">DNA-binding</keyword>
<evidence type="ECO:0000256" key="4">
    <source>
        <dbReference type="ARBA" id="ARBA00023242"/>
    </source>
</evidence>
<keyword evidence="3" id="KW-0804">Transcription</keyword>
<dbReference type="PANTHER" id="PTHR44042">
    <property type="entry name" value="DUPLICATED HOMEODOMAIN-LIKE SUPERFAMILY PROTEIN-RELATED"/>
    <property type="match status" value="1"/>
</dbReference>
<feature type="domain" description="Myb-like" evidence="5">
    <location>
        <begin position="166"/>
        <end position="210"/>
    </location>
</feature>
<dbReference type="PROSITE" id="PS51294">
    <property type="entry name" value="HTH_MYB"/>
    <property type="match status" value="1"/>
</dbReference>
<reference evidence="8" key="3">
    <citation type="submission" date="2015-04" db="UniProtKB">
        <authorList>
            <consortium name="EnsemblPlants"/>
        </authorList>
    </citation>
    <scope>IDENTIFICATION</scope>
</reference>
<dbReference type="GO" id="GO:0003677">
    <property type="term" value="F:DNA binding"/>
    <property type="evidence" value="ECO:0007669"/>
    <property type="project" value="UniProtKB-KW"/>
</dbReference>
<keyword evidence="4" id="KW-0539">Nucleus</keyword>
<reference evidence="8 9" key="1">
    <citation type="submission" date="2012-08" db="EMBL/GenBank/DDBJ databases">
        <title>Oryza genome evolution.</title>
        <authorList>
            <person name="Wing R.A."/>
        </authorList>
    </citation>
    <scope>NUCLEOTIDE SEQUENCE</scope>
</reference>
<reference evidence="9" key="2">
    <citation type="submission" date="2013-12" db="EMBL/GenBank/DDBJ databases">
        <authorList>
            <person name="Yu Y."/>
            <person name="Lee S."/>
            <person name="de Baynast K."/>
            <person name="Wissotski M."/>
            <person name="Liu L."/>
            <person name="Talag J."/>
            <person name="Goicoechea J."/>
            <person name="Angelova A."/>
            <person name="Jetty R."/>
            <person name="Kudrna D."/>
            <person name="Golser W."/>
            <person name="Rivera L."/>
            <person name="Zhang J."/>
            <person name="Wing R."/>
        </authorList>
    </citation>
    <scope>NUCLEOTIDE SEQUENCE</scope>
</reference>
<dbReference type="Gene3D" id="1.10.10.60">
    <property type="entry name" value="Homeodomain-like"/>
    <property type="match status" value="1"/>
</dbReference>
<dbReference type="AlphaFoldDB" id="A0A0D9WMF5"/>
<name>A0A0D9WMF5_9ORYZ</name>
<dbReference type="InterPro" id="IPR056195">
    <property type="entry name" value="HTH_70"/>
</dbReference>